<keyword evidence="4 8" id="KW-0406">Ion transport</keyword>
<keyword evidence="6 8" id="KW-0139">CF(1)</keyword>
<dbReference type="GO" id="GO:0005886">
    <property type="term" value="C:plasma membrane"/>
    <property type="evidence" value="ECO:0007669"/>
    <property type="project" value="UniProtKB-SubCell"/>
</dbReference>
<dbReference type="HAMAP" id="MF_01416">
    <property type="entry name" value="ATP_synth_delta_bact"/>
    <property type="match status" value="1"/>
</dbReference>
<keyword evidence="5 8" id="KW-0472">Membrane</keyword>
<evidence type="ECO:0000256" key="2">
    <source>
        <dbReference type="ARBA" id="ARBA00022448"/>
    </source>
</evidence>
<comment type="similarity">
    <text evidence="8">Belongs to the ATPase delta chain family.</text>
</comment>
<dbReference type="InterPro" id="IPR026015">
    <property type="entry name" value="ATP_synth_OSCP/delta_N_sf"/>
</dbReference>
<evidence type="ECO:0000256" key="6">
    <source>
        <dbReference type="ARBA" id="ARBA00023196"/>
    </source>
</evidence>
<dbReference type="PANTHER" id="PTHR11910">
    <property type="entry name" value="ATP SYNTHASE DELTA CHAIN"/>
    <property type="match status" value="1"/>
</dbReference>
<name>A0A7H9E030_ANAPH</name>
<evidence type="ECO:0000256" key="5">
    <source>
        <dbReference type="ARBA" id="ARBA00023136"/>
    </source>
</evidence>
<proteinExistence type="inferred from homology"/>
<dbReference type="Proteomes" id="UP000510938">
    <property type="component" value="Chromosome"/>
</dbReference>
<accession>A0A7H9E030</accession>
<dbReference type="InterPro" id="IPR000711">
    <property type="entry name" value="ATPase_OSCP/dsu"/>
</dbReference>
<organism evidence="9 10">
    <name type="scientific">Anaplasma phagocytophilum str. Norway variant1</name>
    <dbReference type="NCBI Taxonomy" id="1392506"/>
    <lineage>
        <taxon>Bacteria</taxon>
        <taxon>Pseudomonadati</taxon>
        <taxon>Pseudomonadota</taxon>
        <taxon>Alphaproteobacteria</taxon>
        <taxon>Rickettsiales</taxon>
        <taxon>Anaplasmataceae</taxon>
        <taxon>Anaplasma</taxon>
        <taxon>phagocytophilum group</taxon>
    </lineage>
</organism>
<sequence length="187" mass="20737">MGVVRQQVKGRAEYVYARVLVDLVRDNSEEVSAGIRSLLCACEDRDVRAFFVDPTVPFGVKVAALRDVQKACALDDTLVNFVCVVVEDGLFASLGGIFEKFFALLRRRLGKFNLEIISAAPLTEKEESKILRMLRAQYGDPEVIIRRTDPGILGGFVAKGDTFTVDASYVGQLRELTRISKEAIFSI</sequence>
<evidence type="ECO:0000256" key="8">
    <source>
        <dbReference type="HAMAP-Rule" id="MF_01416"/>
    </source>
</evidence>
<keyword evidence="7 8" id="KW-0066">ATP synthesis</keyword>
<keyword evidence="2 8" id="KW-0813">Transport</keyword>
<dbReference type="Pfam" id="PF00213">
    <property type="entry name" value="OSCP"/>
    <property type="match status" value="1"/>
</dbReference>
<comment type="subcellular location">
    <subcellularLocation>
        <location evidence="8">Cell membrane</location>
        <topology evidence="8">Peripheral membrane protein</topology>
    </subcellularLocation>
    <subcellularLocation>
        <location evidence="1">Membrane</location>
    </subcellularLocation>
</comment>
<dbReference type="EMBL" id="CP046639">
    <property type="protein sequence ID" value="QLL67168.1"/>
    <property type="molecule type" value="Genomic_DNA"/>
</dbReference>
<comment type="function">
    <text evidence="8">This protein is part of the stalk that links CF(0) to CF(1). It either transmits conformational changes from CF(0) to CF(1) or is implicated in proton conduction.</text>
</comment>
<evidence type="ECO:0000256" key="4">
    <source>
        <dbReference type="ARBA" id="ARBA00023065"/>
    </source>
</evidence>
<evidence type="ECO:0000256" key="3">
    <source>
        <dbReference type="ARBA" id="ARBA00022781"/>
    </source>
</evidence>
<keyword evidence="8" id="KW-1003">Cell membrane</keyword>
<dbReference type="GO" id="GO:0046933">
    <property type="term" value="F:proton-transporting ATP synthase activity, rotational mechanism"/>
    <property type="evidence" value="ECO:0007669"/>
    <property type="project" value="UniProtKB-UniRule"/>
</dbReference>
<gene>
    <name evidence="8" type="primary">atpH</name>
    <name evidence="9" type="ORF">O998_05825</name>
</gene>
<comment type="function">
    <text evidence="8">F(1)F(0) ATP synthase produces ATP from ADP in the presence of a proton or sodium gradient. F-type ATPases consist of two structural domains, F(1) containing the extramembraneous catalytic core and F(0) containing the membrane proton channel, linked together by a central stalk and a peripheral stalk. During catalysis, ATP synthesis in the catalytic domain of F(1) is coupled via a rotary mechanism of the central stalk subunits to proton translocation.</text>
</comment>
<evidence type="ECO:0000313" key="9">
    <source>
        <dbReference type="EMBL" id="QLL67168.1"/>
    </source>
</evidence>
<evidence type="ECO:0000256" key="1">
    <source>
        <dbReference type="ARBA" id="ARBA00004370"/>
    </source>
</evidence>
<dbReference type="SUPFAM" id="SSF47928">
    <property type="entry name" value="N-terminal domain of the delta subunit of the F1F0-ATP synthase"/>
    <property type="match status" value="1"/>
</dbReference>
<evidence type="ECO:0000313" key="10">
    <source>
        <dbReference type="Proteomes" id="UP000510938"/>
    </source>
</evidence>
<dbReference type="Gene3D" id="1.10.520.20">
    <property type="entry name" value="N-terminal domain of the delta subunit of the F1F0-ATP synthase"/>
    <property type="match status" value="1"/>
</dbReference>
<dbReference type="GO" id="GO:0045259">
    <property type="term" value="C:proton-transporting ATP synthase complex"/>
    <property type="evidence" value="ECO:0007669"/>
    <property type="project" value="UniProtKB-KW"/>
</dbReference>
<reference evidence="9 10" key="1">
    <citation type="submission" date="2019-12" db="EMBL/GenBank/DDBJ databases">
        <title>A sheep strain of Anaplasma phagocytophilum contains multiple genomes.</title>
        <authorList>
            <person name="Barbet A.F."/>
            <person name="Crosby F.L."/>
            <person name="Eskeland S."/>
            <person name="Stuen S."/>
            <person name="Granquist E.G."/>
            <person name="Munderloh U.G."/>
        </authorList>
    </citation>
    <scope>NUCLEOTIDE SEQUENCE [LARGE SCALE GENOMIC DNA]</scope>
    <source>
        <strain evidence="9 10">Norway Variant 1</strain>
    </source>
</reference>
<dbReference type="AlphaFoldDB" id="A0A7H9E030"/>
<keyword evidence="3 8" id="KW-0375">Hydrogen ion transport</keyword>
<evidence type="ECO:0000256" key="7">
    <source>
        <dbReference type="ARBA" id="ARBA00023310"/>
    </source>
</evidence>
<protein>
    <recommendedName>
        <fullName evidence="8">ATP synthase subunit delta</fullName>
    </recommendedName>
    <alternativeName>
        <fullName evidence="8">ATP synthase F(1) sector subunit delta</fullName>
    </alternativeName>
    <alternativeName>
        <fullName evidence="8">F-type ATPase subunit delta</fullName>
        <shortName evidence="8">F-ATPase subunit delta</shortName>
    </alternativeName>
</protein>